<evidence type="ECO:0000256" key="1">
    <source>
        <dbReference type="SAM" id="Phobius"/>
    </source>
</evidence>
<dbReference type="Proteomes" id="UP001216595">
    <property type="component" value="Unassembled WGS sequence"/>
</dbReference>
<feature type="transmembrane region" description="Helical" evidence="1">
    <location>
        <begin position="57"/>
        <end position="77"/>
    </location>
</feature>
<dbReference type="InterPro" id="IPR021265">
    <property type="entry name" value="DUF2842"/>
</dbReference>
<organism evidence="2 3">
    <name type="scientific">Asticcacaulis currens</name>
    <dbReference type="NCBI Taxonomy" id="2984210"/>
    <lineage>
        <taxon>Bacteria</taxon>
        <taxon>Pseudomonadati</taxon>
        <taxon>Pseudomonadota</taxon>
        <taxon>Alphaproteobacteria</taxon>
        <taxon>Caulobacterales</taxon>
        <taxon>Caulobacteraceae</taxon>
        <taxon>Asticcacaulis</taxon>
    </lineage>
</organism>
<keyword evidence="1" id="KW-0812">Transmembrane</keyword>
<evidence type="ECO:0000313" key="3">
    <source>
        <dbReference type="Proteomes" id="UP001216595"/>
    </source>
</evidence>
<dbReference type="RefSeq" id="WP_272742639.1">
    <property type="nucleotide sequence ID" value="NZ_JAQQKW010000014.1"/>
</dbReference>
<keyword evidence="1" id="KW-0472">Membrane</keyword>
<name>A0ABT5IL35_9CAUL</name>
<evidence type="ECO:0000313" key="2">
    <source>
        <dbReference type="EMBL" id="MDC7695996.1"/>
    </source>
</evidence>
<feature type="transmembrane region" description="Helical" evidence="1">
    <location>
        <begin position="25"/>
        <end position="45"/>
    </location>
</feature>
<accession>A0ABT5IL35</accession>
<gene>
    <name evidence="2" type="ORF">PQU94_17105</name>
</gene>
<reference evidence="2 3" key="1">
    <citation type="submission" date="2023-01" db="EMBL/GenBank/DDBJ databases">
        <title>Novel species of the genus Asticcacaulis isolated from rivers.</title>
        <authorList>
            <person name="Lu H."/>
        </authorList>
    </citation>
    <scope>NUCLEOTIDE SEQUENCE [LARGE SCALE GENOMIC DNA]</scope>
    <source>
        <strain evidence="2 3">DXS10W</strain>
    </source>
</reference>
<dbReference type="Pfam" id="PF11003">
    <property type="entry name" value="DUF2842"/>
    <property type="match status" value="1"/>
</dbReference>
<proteinExistence type="predicted"/>
<protein>
    <submittedName>
        <fullName evidence="2">DUF2842 domain-containing protein</fullName>
    </submittedName>
</protein>
<comment type="caution">
    <text evidence="2">The sequence shown here is derived from an EMBL/GenBank/DDBJ whole genome shotgun (WGS) entry which is preliminary data.</text>
</comment>
<sequence length="86" mass="9542">MSRNETGKPMSADATKGLSLPVRRVIACIGIVVFLTVYVVIVSSIGQKLPDNQIVHLLYYGLSGILWGIPVLPIISWSENYKRKTR</sequence>
<keyword evidence="1" id="KW-1133">Transmembrane helix</keyword>
<keyword evidence="3" id="KW-1185">Reference proteome</keyword>
<dbReference type="EMBL" id="JAQQKW010000014">
    <property type="protein sequence ID" value="MDC7695996.1"/>
    <property type="molecule type" value="Genomic_DNA"/>
</dbReference>